<dbReference type="RefSeq" id="WP_160800311.1">
    <property type="nucleotide sequence ID" value="NZ_WUUL01000002.1"/>
</dbReference>
<dbReference type="Proteomes" id="UP000430692">
    <property type="component" value="Unassembled WGS sequence"/>
</dbReference>
<proteinExistence type="inferred from homology"/>
<feature type="binding site" evidence="4">
    <location>
        <position position="18"/>
    </location>
    <ligand>
        <name>a divalent metal cation</name>
        <dbReference type="ChEBI" id="CHEBI:60240"/>
    </ligand>
</feature>
<comment type="similarity">
    <text evidence="1">Belongs to the SMP-30/CGR1 family.</text>
</comment>
<feature type="binding site" evidence="4">
    <location>
        <position position="101"/>
    </location>
    <ligand>
        <name>substrate</name>
    </ligand>
</feature>
<feature type="binding site" evidence="4">
    <location>
        <position position="119"/>
    </location>
    <ligand>
        <name>substrate</name>
    </ligand>
</feature>
<dbReference type="Pfam" id="PF08450">
    <property type="entry name" value="SGL"/>
    <property type="match status" value="1"/>
</dbReference>
<dbReference type="InterPro" id="IPR005511">
    <property type="entry name" value="SMP-30"/>
</dbReference>
<evidence type="ECO:0000256" key="1">
    <source>
        <dbReference type="ARBA" id="ARBA00008853"/>
    </source>
</evidence>
<evidence type="ECO:0000313" key="7">
    <source>
        <dbReference type="Proteomes" id="UP000430692"/>
    </source>
</evidence>
<dbReference type="InterPro" id="IPR013658">
    <property type="entry name" value="SGL"/>
</dbReference>
<protein>
    <submittedName>
        <fullName evidence="6">5-valerolactone hydrolase</fullName>
    </submittedName>
</protein>
<evidence type="ECO:0000259" key="5">
    <source>
        <dbReference type="Pfam" id="PF08450"/>
    </source>
</evidence>
<feature type="binding site" evidence="4">
    <location>
        <position position="200"/>
    </location>
    <ligand>
        <name>a divalent metal cation</name>
        <dbReference type="ChEBI" id="CHEBI:60240"/>
    </ligand>
</feature>
<dbReference type="InterPro" id="IPR011042">
    <property type="entry name" value="6-blade_b-propeller_TolB-like"/>
</dbReference>
<gene>
    <name evidence="6" type="ORF">GSM42_04345</name>
</gene>
<comment type="cofactor">
    <cofactor evidence="4">
        <name>Zn(2+)</name>
        <dbReference type="ChEBI" id="CHEBI:29105"/>
    </cofactor>
    <text evidence="4">Binds 1 divalent metal cation per subunit.</text>
</comment>
<dbReference type="Gene3D" id="2.120.10.30">
    <property type="entry name" value="TolB, C-terminal domain"/>
    <property type="match status" value="1"/>
</dbReference>
<evidence type="ECO:0000256" key="3">
    <source>
        <dbReference type="PIRSR" id="PIRSR605511-1"/>
    </source>
</evidence>
<dbReference type="AlphaFoldDB" id="A0A6I4VWY3"/>
<comment type="caution">
    <text evidence="6">The sequence shown here is derived from an EMBL/GenBank/DDBJ whole genome shotgun (WGS) entry which is preliminary data.</text>
</comment>
<keyword evidence="7" id="KW-1185">Reference proteome</keyword>
<dbReference type="InterPro" id="IPR051262">
    <property type="entry name" value="SMP-30/CGR1_Lactonase"/>
</dbReference>
<feature type="binding site" evidence="4">
    <location>
        <position position="151"/>
    </location>
    <ligand>
        <name>a divalent metal cation</name>
        <dbReference type="ChEBI" id="CHEBI:60240"/>
    </ligand>
</feature>
<keyword evidence="2 6" id="KW-0378">Hydrolase</keyword>
<name>A0A6I4VWY3_9BACL</name>
<reference evidence="6 7" key="1">
    <citation type="submission" date="2019-12" db="EMBL/GenBank/DDBJ databases">
        <title>Whole-genome analyses of novel actinobacteria.</title>
        <authorList>
            <person name="Sahin N."/>
            <person name="Saygin H."/>
        </authorList>
    </citation>
    <scope>NUCLEOTIDE SEQUENCE [LARGE SCALE GENOMIC DNA]</scope>
    <source>
        <strain evidence="6 7">KC615</strain>
    </source>
</reference>
<dbReference type="GO" id="GO:0046872">
    <property type="term" value="F:metal ion binding"/>
    <property type="evidence" value="ECO:0007669"/>
    <property type="project" value="UniProtKB-KW"/>
</dbReference>
<accession>A0A6I4VWY3</accession>
<dbReference type="SUPFAM" id="SSF63829">
    <property type="entry name" value="Calcium-dependent phosphotriesterase"/>
    <property type="match status" value="1"/>
</dbReference>
<dbReference type="EMBL" id="WUUL01000002">
    <property type="protein sequence ID" value="MXQ52974.1"/>
    <property type="molecule type" value="Genomic_DNA"/>
</dbReference>
<feature type="domain" description="SMP-30/Gluconolactonase/LRE-like region" evidence="5">
    <location>
        <begin position="18"/>
        <end position="260"/>
    </location>
</feature>
<keyword evidence="4" id="KW-0862">Zinc</keyword>
<dbReference type="GO" id="GO:0016787">
    <property type="term" value="F:hydrolase activity"/>
    <property type="evidence" value="ECO:0007669"/>
    <property type="project" value="UniProtKB-KW"/>
</dbReference>
<evidence type="ECO:0000256" key="2">
    <source>
        <dbReference type="ARBA" id="ARBA00022801"/>
    </source>
</evidence>
<sequence>MAKITNAEIIREGFGYLEGFRWYENEVWFSDFAAKKVYRMSSDGDKLEVASSLDVKPSGLGFPRNNNPLVVGMDDCTLRRILPNGNTEIIASFKDKAYEANDMWVSPEGRAYITQFGYDLFKGGPPVASHLIIVHPDGTVETDEEDLIFPNGVQLTADGKTLIVSELFGLRLNAFDVKEDGRLSNRRVVVQYENELDVLDGIVLDAEGGIWATMPYRSEVRRVAPDGTVTDIVKTATEGHLVVSCTLGGADGRDLYIATADATLETLYEGTARVEMARVEIPGIV</sequence>
<dbReference type="PANTHER" id="PTHR47572">
    <property type="entry name" value="LIPOPROTEIN-RELATED"/>
    <property type="match status" value="1"/>
</dbReference>
<organism evidence="6 7">
    <name type="scientific">Shimazuella alba</name>
    <dbReference type="NCBI Taxonomy" id="2690964"/>
    <lineage>
        <taxon>Bacteria</taxon>
        <taxon>Bacillati</taxon>
        <taxon>Bacillota</taxon>
        <taxon>Bacilli</taxon>
        <taxon>Bacillales</taxon>
        <taxon>Thermoactinomycetaceae</taxon>
        <taxon>Shimazuella</taxon>
    </lineage>
</organism>
<dbReference type="PRINTS" id="PR01790">
    <property type="entry name" value="SMP30FAMILY"/>
</dbReference>
<evidence type="ECO:0000256" key="4">
    <source>
        <dbReference type="PIRSR" id="PIRSR605511-2"/>
    </source>
</evidence>
<evidence type="ECO:0000313" key="6">
    <source>
        <dbReference type="EMBL" id="MXQ52974.1"/>
    </source>
</evidence>
<feature type="active site" description="Proton donor/acceptor" evidence="3">
    <location>
        <position position="200"/>
    </location>
</feature>
<keyword evidence="4" id="KW-0479">Metal-binding</keyword>
<dbReference type="PANTHER" id="PTHR47572:SF4">
    <property type="entry name" value="LACTONASE DRP35"/>
    <property type="match status" value="1"/>
</dbReference>